<dbReference type="EMBL" id="CP016908">
    <property type="protein sequence ID" value="APR99512.1"/>
    <property type="molecule type" value="Genomic_DNA"/>
</dbReference>
<name>A0A1L6MVF5_9BACT</name>
<dbReference type="PANTHER" id="PTHR33371:SF4">
    <property type="entry name" value="INTERMEMBRANE PHOSPHOLIPID TRANSPORT SYSTEM BINDING PROTEIN MLAD"/>
    <property type="match status" value="1"/>
</dbReference>
<dbReference type="Proteomes" id="UP000185544">
    <property type="component" value="Chromosome"/>
</dbReference>
<protein>
    <recommendedName>
        <fullName evidence="2">Mce/MlaD domain-containing protein</fullName>
    </recommendedName>
</protein>
<dbReference type="STRING" id="1882918.BCY86_01550"/>
<proteinExistence type="predicted"/>
<dbReference type="KEGG" id="pabo:BCY86_01550"/>
<dbReference type="InterPro" id="IPR052336">
    <property type="entry name" value="MlaD_Phospholipid_Transporter"/>
</dbReference>
<dbReference type="PANTHER" id="PTHR33371">
    <property type="entry name" value="INTERMEMBRANE PHOSPHOLIPID TRANSPORT SYSTEM BINDING PROTEIN MLAD-RELATED"/>
    <property type="match status" value="1"/>
</dbReference>
<keyword evidence="1" id="KW-0812">Transmembrane</keyword>
<keyword evidence="4" id="KW-1185">Reference proteome</keyword>
<keyword evidence="1" id="KW-1133">Transmembrane helix</keyword>
<organism evidence="3 4">
    <name type="scientific">Pajaroellobacter abortibovis</name>
    <dbReference type="NCBI Taxonomy" id="1882918"/>
    <lineage>
        <taxon>Bacteria</taxon>
        <taxon>Pseudomonadati</taxon>
        <taxon>Myxococcota</taxon>
        <taxon>Polyangia</taxon>
        <taxon>Polyangiales</taxon>
        <taxon>Polyangiaceae</taxon>
    </lineage>
</organism>
<evidence type="ECO:0000256" key="1">
    <source>
        <dbReference type="SAM" id="Phobius"/>
    </source>
</evidence>
<feature type="domain" description="Mce/MlaD" evidence="2">
    <location>
        <begin position="35"/>
        <end position="114"/>
    </location>
</feature>
<keyword evidence="1" id="KW-0472">Membrane</keyword>
<accession>A0A1L6MVF5</accession>
<dbReference type="OrthoDB" id="9769132at2"/>
<dbReference type="InterPro" id="IPR003399">
    <property type="entry name" value="Mce/MlaD"/>
</dbReference>
<evidence type="ECO:0000259" key="2">
    <source>
        <dbReference type="Pfam" id="PF02470"/>
    </source>
</evidence>
<gene>
    <name evidence="3" type="ORF">BCY86_01550</name>
</gene>
<reference evidence="3 4" key="1">
    <citation type="submission" date="2016-08" db="EMBL/GenBank/DDBJ databases">
        <title>Identification and validation of antigenic proteins from Pajaroellobacter abortibovis using de-novo genome sequence assembly and reverse vaccinology.</title>
        <authorList>
            <person name="Welly B.T."/>
            <person name="Miller M.R."/>
            <person name="Stott J.L."/>
            <person name="Blanchard M.T."/>
            <person name="Islas-Trejo A.D."/>
            <person name="O'Rourke S.M."/>
            <person name="Young A.E."/>
            <person name="Medrano J.F."/>
            <person name="Van Eenennaam A.L."/>
        </authorList>
    </citation>
    <scope>NUCLEOTIDE SEQUENCE [LARGE SCALE GENOMIC DNA]</scope>
    <source>
        <strain evidence="3 4">BTF92-0548A/99-0131</strain>
    </source>
</reference>
<dbReference type="Pfam" id="PF02470">
    <property type="entry name" value="MlaD"/>
    <property type="match status" value="1"/>
</dbReference>
<sequence>MPNRMRVGIFVLIGLGLVGFIIFMIGSTRRFWESKITYVASFNDVAGLKSGAPIRMGGVDIGTVGRVGHSDNIGDTHVYVELAIAETESKRIREDTVARIVNKGLLGDKMVELTLSVSEAPPLDPTRPLKTEETMDLSHYMTRVDAIAQKTEMVIGHIESATRAFSDGQITEDLKKTTEHVREIMEALAHHDSPLHRLIFDDKQAKQVSRTLTSLEESTGQLRVMLANLNEISKKIQKGTGFVHKLLDDGELSLHIANSLSALEQNLKAVQDNKEGLAHALIYGDERIGRWLQDMTAMTSDLQVIVRDIKAGKGTLGGLLMDPTIYEDVKRTVGTVESNEILRAFVRYSIQADESTRTNP</sequence>
<evidence type="ECO:0000313" key="4">
    <source>
        <dbReference type="Proteomes" id="UP000185544"/>
    </source>
</evidence>
<evidence type="ECO:0000313" key="3">
    <source>
        <dbReference type="EMBL" id="APR99512.1"/>
    </source>
</evidence>
<feature type="transmembrane region" description="Helical" evidence="1">
    <location>
        <begin position="7"/>
        <end position="26"/>
    </location>
</feature>
<dbReference type="RefSeq" id="WP_075276159.1">
    <property type="nucleotide sequence ID" value="NZ_CP016908.1"/>
</dbReference>
<dbReference type="AlphaFoldDB" id="A0A1L6MVF5"/>